<dbReference type="SMART" id="SM00028">
    <property type="entry name" value="TPR"/>
    <property type="match status" value="5"/>
</dbReference>
<feature type="binding site" evidence="7">
    <location>
        <position position="154"/>
    </location>
    <ligand>
        <name>ATP</name>
        <dbReference type="ChEBI" id="CHEBI:30616"/>
    </ligand>
</feature>
<dbReference type="Gene3D" id="1.25.40.10">
    <property type="entry name" value="Tetratricopeptide repeat domain"/>
    <property type="match status" value="3"/>
</dbReference>
<dbReference type="GO" id="GO:0004674">
    <property type="term" value="F:protein serine/threonine kinase activity"/>
    <property type="evidence" value="ECO:0007669"/>
    <property type="project" value="UniProtKB-EC"/>
</dbReference>
<keyword evidence="4 7" id="KW-0547">Nucleotide-binding</keyword>
<dbReference type="SUPFAM" id="SSF48452">
    <property type="entry name" value="TPR-like"/>
    <property type="match status" value="2"/>
</dbReference>
<keyword evidence="9" id="KW-0472">Membrane</keyword>
<dbReference type="CDD" id="cd14014">
    <property type="entry name" value="STKc_PknB_like"/>
    <property type="match status" value="1"/>
</dbReference>
<evidence type="ECO:0000256" key="2">
    <source>
        <dbReference type="ARBA" id="ARBA00012513"/>
    </source>
</evidence>
<sequence length="1148" mass="122433">MAGPIAEKVGFSHERTRSTVIDMEAWTSAQGETQGQGTPRERRSSRDGEPTVDGGPAEAPLEGTLGRPPEDDPAATLGDDATLDSSWSAPPSGPTLDAPQGGGIGTWVGGGGGEGDFTPVDPPGYRIERELGRGGMGVVYLARQTHANRMVALKMVLGGRGRPEDVLRFRNEGESLARLHHPNIVQIYEVGVVDGRPFFSMEYVEGGTLAESIAAAPRSPEDAADLAETLARAVHAAHQCGVVHRDLKPANVLIAGPASGSSRPAGPKITDFGLAKQVGTDSGLTQTGQVLGTPSYMAPEQAKGGASVGVPADVHALGAILYELLAGRPPFRGATAWETVLQVVHGEAPPPSRWRRGVPRDLEVICLKCLAKDPAGRYASADALAEDLRRYRAGESILARPSSPARRAWLWCRRRPAVAALLLALAATAVLGGVGVVVQWRRAERHLLDADARLGLAMEAIERYYVGAGGDVLLKRPELAELRKSLLRAPLDFYRRLADDLQSGRGDDPGARAALGRSLLALADVTTQVGTTDEAVAAYRRAFDVGDRLAAEHPDDPEGLRIVVAGRIKLAPVLIEAGRTADARASLAAALDAANRLARDFPAEPRDVDDRASVLHFLGDMDCDAGDFEKSEADYRLAIDVREKVLADHPDSPEILDNLAGTRNNLGYMYAAYGRRDRALEAYRASLADRRRLCSQHPEDVGYRRRLTSSLHNVGGSLFDTGRTRDALPRFEEALAIQERLTRDHGAVPLYQHDLAATLMSLARCRAALGEDAPAEAATARAIAILDRIVAEHPEVLFYRASRYDAASQAATQAYQARRMGQALARQEEVVALGRDLLARDDAPLRRVRVAADEGLLGRILAEAGATDRARVLLRAAVATLDRLAAAQPDNLAAALERANVRLALGDVEAEAGRCDAAEPLIRAAAAEFERLSAAQPDDRQVPRGVADARRRLGDLLVRRSWADPEGDRARAGLAELDRALATAGRTLEARRDATSEEDVADVLASHARALAAQEPADLAAALADWDRAIGLAPARSREALALGRAEALARGGRVAEALQIADAARPTTPEDLAALARVYARSDAGRADRAIAALREAAARPESADGVRLAAALDDPAFAPLRHRPDFRALRAELAARTLPDDLFAAP</sequence>
<protein>
    <recommendedName>
        <fullName evidence="2">non-specific serine/threonine protein kinase</fullName>
        <ecNumber evidence="2">2.7.11.1</ecNumber>
    </recommendedName>
</protein>
<feature type="region of interest" description="Disordered" evidence="8">
    <location>
        <begin position="1"/>
        <end position="119"/>
    </location>
</feature>
<keyword evidence="6 7" id="KW-0067">ATP-binding</keyword>
<dbReference type="InterPro" id="IPR050660">
    <property type="entry name" value="NEK_Ser/Thr_kinase"/>
</dbReference>
<dbReference type="SUPFAM" id="SSF56112">
    <property type="entry name" value="Protein kinase-like (PK-like)"/>
    <property type="match status" value="1"/>
</dbReference>
<dbReference type="InterPro" id="IPR008271">
    <property type="entry name" value="Ser/Thr_kinase_AS"/>
</dbReference>
<keyword evidence="9" id="KW-1133">Transmembrane helix</keyword>
<dbReference type="PANTHER" id="PTHR43671:SF13">
    <property type="entry name" value="SERINE_THREONINE-PROTEIN KINASE NEK2"/>
    <property type="match status" value="1"/>
</dbReference>
<keyword evidence="9" id="KW-0812">Transmembrane</keyword>
<dbReference type="InterPro" id="IPR011009">
    <property type="entry name" value="Kinase-like_dom_sf"/>
</dbReference>
<name>A0ABT6FJX9_9BACT</name>
<evidence type="ECO:0000256" key="3">
    <source>
        <dbReference type="ARBA" id="ARBA00022679"/>
    </source>
</evidence>
<dbReference type="InterPro" id="IPR019734">
    <property type="entry name" value="TPR_rpt"/>
</dbReference>
<keyword evidence="12" id="KW-1185">Reference proteome</keyword>
<dbReference type="RefSeq" id="WP_277864086.1">
    <property type="nucleotide sequence ID" value="NZ_JARRAG010000002.1"/>
</dbReference>
<dbReference type="PROSITE" id="PS50011">
    <property type="entry name" value="PROTEIN_KINASE_DOM"/>
    <property type="match status" value="1"/>
</dbReference>
<organism evidence="11 12">
    <name type="scientific">Paludisphaera mucosa</name>
    <dbReference type="NCBI Taxonomy" id="3030827"/>
    <lineage>
        <taxon>Bacteria</taxon>
        <taxon>Pseudomonadati</taxon>
        <taxon>Planctomycetota</taxon>
        <taxon>Planctomycetia</taxon>
        <taxon>Isosphaerales</taxon>
        <taxon>Isosphaeraceae</taxon>
        <taxon>Paludisphaera</taxon>
    </lineage>
</organism>
<dbReference type="InterPro" id="IPR017441">
    <property type="entry name" value="Protein_kinase_ATP_BS"/>
</dbReference>
<dbReference type="PROSITE" id="PS00108">
    <property type="entry name" value="PROTEIN_KINASE_ST"/>
    <property type="match status" value="1"/>
</dbReference>
<dbReference type="InterPro" id="IPR000719">
    <property type="entry name" value="Prot_kinase_dom"/>
</dbReference>
<dbReference type="PROSITE" id="PS00107">
    <property type="entry name" value="PROTEIN_KINASE_ATP"/>
    <property type="match status" value="1"/>
</dbReference>
<dbReference type="EC" id="2.7.11.1" evidence="2"/>
<proteinExistence type="inferred from homology"/>
<keyword evidence="5 11" id="KW-0418">Kinase</keyword>
<dbReference type="PANTHER" id="PTHR43671">
    <property type="entry name" value="SERINE/THREONINE-PROTEIN KINASE NEK"/>
    <property type="match status" value="1"/>
</dbReference>
<comment type="caution">
    <text evidence="11">The sequence shown here is derived from an EMBL/GenBank/DDBJ whole genome shotgun (WGS) entry which is preliminary data.</text>
</comment>
<feature type="compositionally biased region" description="Basic and acidic residues" evidence="8">
    <location>
        <begin position="39"/>
        <end position="49"/>
    </location>
</feature>
<dbReference type="EMBL" id="JARRAG010000002">
    <property type="protein sequence ID" value="MDG3007814.1"/>
    <property type="molecule type" value="Genomic_DNA"/>
</dbReference>
<evidence type="ECO:0000313" key="11">
    <source>
        <dbReference type="EMBL" id="MDG3007814.1"/>
    </source>
</evidence>
<dbReference type="Pfam" id="PF13374">
    <property type="entry name" value="TPR_10"/>
    <property type="match status" value="3"/>
</dbReference>
<evidence type="ECO:0000259" key="10">
    <source>
        <dbReference type="PROSITE" id="PS50011"/>
    </source>
</evidence>
<keyword evidence="3 11" id="KW-0808">Transferase</keyword>
<evidence type="ECO:0000256" key="6">
    <source>
        <dbReference type="ARBA" id="ARBA00022840"/>
    </source>
</evidence>
<feature type="compositionally biased region" description="Gly residues" evidence="8">
    <location>
        <begin position="100"/>
        <end position="115"/>
    </location>
</feature>
<feature type="compositionally biased region" description="Polar residues" evidence="8">
    <location>
        <begin position="27"/>
        <end position="37"/>
    </location>
</feature>
<dbReference type="SMART" id="SM00220">
    <property type="entry name" value="S_TKc"/>
    <property type="match status" value="1"/>
</dbReference>
<gene>
    <name evidence="11" type="ORF">PZE19_28965</name>
</gene>
<reference evidence="11 12" key="1">
    <citation type="submission" date="2023-03" db="EMBL/GenBank/DDBJ databases">
        <title>Paludisphaera mucosa sp. nov. a novel planctomycete from northern fen.</title>
        <authorList>
            <person name="Ivanova A."/>
        </authorList>
    </citation>
    <scope>NUCLEOTIDE SEQUENCE [LARGE SCALE GENOMIC DNA]</scope>
    <source>
        <strain evidence="11 12">Pla2</strain>
    </source>
</reference>
<evidence type="ECO:0000256" key="9">
    <source>
        <dbReference type="SAM" id="Phobius"/>
    </source>
</evidence>
<evidence type="ECO:0000256" key="1">
    <source>
        <dbReference type="ARBA" id="ARBA00010886"/>
    </source>
</evidence>
<evidence type="ECO:0000313" key="12">
    <source>
        <dbReference type="Proteomes" id="UP001216907"/>
    </source>
</evidence>
<feature type="domain" description="Protein kinase" evidence="10">
    <location>
        <begin position="125"/>
        <end position="398"/>
    </location>
</feature>
<dbReference type="Gene3D" id="1.10.510.10">
    <property type="entry name" value="Transferase(Phosphotransferase) domain 1"/>
    <property type="match status" value="1"/>
</dbReference>
<evidence type="ECO:0000256" key="5">
    <source>
        <dbReference type="ARBA" id="ARBA00022777"/>
    </source>
</evidence>
<comment type="similarity">
    <text evidence="1">Belongs to the protein kinase superfamily. NEK Ser/Thr protein kinase family. NIMA subfamily.</text>
</comment>
<accession>A0ABT6FJX9</accession>
<dbReference type="InterPro" id="IPR011990">
    <property type="entry name" value="TPR-like_helical_dom_sf"/>
</dbReference>
<dbReference type="Gene3D" id="3.30.200.20">
    <property type="entry name" value="Phosphorylase Kinase, domain 1"/>
    <property type="match status" value="1"/>
</dbReference>
<dbReference type="Pfam" id="PF00069">
    <property type="entry name" value="Pkinase"/>
    <property type="match status" value="1"/>
</dbReference>
<evidence type="ECO:0000256" key="7">
    <source>
        <dbReference type="PROSITE-ProRule" id="PRU10141"/>
    </source>
</evidence>
<dbReference type="Proteomes" id="UP001216907">
    <property type="component" value="Unassembled WGS sequence"/>
</dbReference>
<evidence type="ECO:0000256" key="8">
    <source>
        <dbReference type="SAM" id="MobiDB-lite"/>
    </source>
</evidence>
<evidence type="ECO:0000256" key="4">
    <source>
        <dbReference type="ARBA" id="ARBA00022741"/>
    </source>
</evidence>
<feature type="transmembrane region" description="Helical" evidence="9">
    <location>
        <begin position="417"/>
        <end position="438"/>
    </location>
</feature>